<keyword evidence="2" id="KW-0732">Signal</keyword>
<dbReference type="Gene3D" id="3.40.50.800">
    <property type="entry name" value="Anticodon-binding domain"/>
    <property type="match status" value="1"/>
</dbReference>
<dbReference type="GeneID" id="120256138"/>
<feature type="signal peptide" evidence="2">
    <location>
        <begin position="1"/>
        <end position="26"/>
    </location>
</feature>
<dbReference type="RefSeq" id="XP_039119837.1">
    <property type="nucleotide sequence ID" value="XM_039263903.1"/>
</dbReference>
<feature type="chain" id="PRO_5044294924" evidence="2">
    <location>
        <begin position="27"/>
        <end position="151"/>
    </location>
</feature>
<organism evidence="3 4">
    <name type="scientific">Dioscorea cayennensis subsp. rotundata</name>
    <name type="common">White Guinea yam</name>
    <name type="synonym">Dioscorea rotundata</name>
    <dbReference type="NCBI Taxonomy" id="55577"/>
    <lineage>
        <taxon>Eukaryota</taxon>
        <taxon>Viridiplantae</taxon>
        <taxon>Streptophyta</taxon>
        <taxon>Embryophyta</taxon>
        <taxon>Tracheophyta</taxon>
        <taxon>Spermatophyta</taxon>
        <taxon>Magnoliopsida</taxon>
        <taxon>Liliopsida</taxon>
        <taxon>Dioscoreales</taxon>
        <taxon>Dioscoreaceae</taxon>
        <taxon>Dioscorea</taxon>
    </lineage>
</organism>
<sequence length="151" mass="17162">ARVCNFSFLFPLLLPFPLFPLRAVTARTTTIAPFRRGSPSAGVLGPYSGVSAKLSYLKRSFVAGEEWVKEFICQRSTLPGHFFDDRYCHYSKVREAQLAQYNFILVVGEEEANTGQEDNGQEEETKKLKVIQCMFMMALYFTLLVTIVLMD</sequence>
<keyword evidence="1" id="KW-0472">Membrane</keyword>
<feature type="non-terminal residue" evidence="4">
    <location>
        <position position="1"/>
    </location>
</feature>
<name>A0AB40AXQ3_DIOCR</name>
<dbReference type="AlphaFoldDB" id="A0AB40AXQ3"/>
<dbReference type="Proteomes" id="UP001515500">
    <property type="component" value="Unplaced"/>
</dbReference>
<feature type="transmembrane region" description="Helical" evidence="1">
    <location>
        <begin position="130"/>
        <end position="150"/>
    </location>
</feature>
<protein>
    <submittedName>
        <fullName evidence="4">Uncharacterized protein LOC120256138</fullName>
    </submittedName>
</protein>
<evidence type="ECO:0000313" key="3">
    <source>
        <dbReference type="Proteomes" id="UP001515500"/>
    </source>
</evidence>
<dbReference type="InterPro" id="IPR036621">
    <property type="entry name" value="Anticodon-bd_dom_sf"/>
</dbReference>
<gene>
    <name evidence="4" type="primary">LOC120256138</name>
</gene>
<evidence type="ECO:0000256" key="2">
    <source>
        <dbReference type="SAM" id="SignalP"/>
    </source>
</evidence>
<keyword evidence="3" id="KW-1185">Reference proteome</keyword>
<reference evidence="4" key="1">
    <citation type="submission" date="2025-08" db="UniProtKB">
        <authorList>
            <consortium name="RefSeq"/>
        </authorList>
    </citation>
    <scope>IDENTIFICATION</scope>
</reference>
<proteinExistence type="predicted"/>
<evidence type="ECO:0000256" key="1">
    <source>
        <dbReference type="SAM" id="Phobius"/>
    </source>
</evidence>
<accession>A0AB40AXQ3</accession>
<keyword evidence="1" id="KW-0812">Transmembrane</keyword>
<evidence type="ECO:0000313" key="4">
    <source>
        <dbReference type="RefSeq" id="XP_039119837.1"/>
    </source>
</evidence>
<keyword evidence="1" id="KW-1133">Transmembrane helix</keyword>